<dbReference type="PANTHER" id="PTHR11795">
    <property type="entry name" value="BRANCHED-CHAIN AMINO ACID TRANSPORT SYSTEM PERMEASE PROTEIN LIVH"/>
    <property type="match status" value="1"/>
</dbReference>
<keyword evidence="3" id="KW-1003">Cell membrane</keyword>
<feature type="transmembrane region" description="Helical" evidence="9">
    <location>
        <begin position="64"/>
        <end position="82"/>
    </location>
</feature>
<keyword evidence="5" id="KW-0029">Amino-acid transport</keyword>
<dbReference type="RefSeq" id="WP_150061191.1">
    <property type="nucleotide sequence ID" value="NZ_JACHII010000005.1"/>
</dbReference>
<proteinExistence type="inferred from homology"/>
<evidence type="ECO:0000256" key="2">
    <source>
        <dbReference type="ARBA" id="ARBA00022448"/>
    </source>
</evidence>
<evidence type="ECO:0000256" key="9">
    <source>
        <dbReference type="SAM" id="Phobius"/>
    </source>
</evidence>
<evidence type="ECO:0000256" key="7">
    <source>
        <dbReference type="ARBA" id="ARBA00023136"/>
    </source>
</evidence>
<dbReference type="GO" id="GO:0022857">
    <property type="term" value="F:transmembrane transporter activity"/>
    <property type="evidence" value="ECO:0007669"/>
    <property type="project" value="InterPro"/>
</dbReference>
<reference evidence="10 11" key="1">
    <citation type="submission" date="2019-09" db="EMBL/GenBank/DDBJ databases">
        <title>Genome sequence of Roseospira marina, one of the more divergent members of the non-sulfur purple photosynthetic bacterial family, the Rhodospirillaceae.</title>
        <authorList>
            <person name="Meyer T."/>
            <person name="Kyndt J."/>
        </authorList>
    </citation>
    <scope>NUCLEOTIDE SEQUENCE [LARGE SCALE GENOMIC DNA]</scope>
    <source>
        <strain evidence="10 11">DSM 15113</strain>
    </source>
</reference>
<feature type="transmembrane region" description="Helical" evidence="9">
    <location>
        <begin position="188"/>
        <end position="214"/>
    </location>
</feature>
<dbReference type="AlphaFoldDB" id="A0A5M6IE95"/>
<keyword evidence="7 9" id="KW-0472">Membrane</keyword>
<protein>
    <submittedName>
        <fullName evidence="10">Branched-chain amino acid ABC transporter permease</fullName>
    </submittedName>
</protein>
<dbReference type="OrthoDB" id="9778908at2"/>
<evidence type="ECO:0000256" key="5">
    <source>
        <dbReference type="ARBA" id="ARBA00022970"/>
    </source>
</evidence>
<feature type="transmembrane region" description="Helical" evidence="9">
    <location>
        <begin position="268"/>
        <end position="286"/>
    </location>
</feature>
<feature type="transmembrane region" description="Helical" evidence="9">
    <location>
        <begin position="94"/>
        <end position="112"/>
    </location>
</feature>
<gene>
    <name evidence="10" type="ORF">F1188_04410</name>
</gene>
<accession>A0A5M6IE95</accession>
<keyword evidence="11" id="KW-1185">Reference proteome</keyword>
<evidence type="ECO:0000256" key="1">
    <source>
        <dbReference type="ARBA" id="ARBA00004651"/>
    </source>
</evidence>
<dbReference type="PANTHER" id="PTHR11795:SF450">
    <property type="entry name" value="ABC TRANSPORTER PERMEASE PROTEIN"/>
    <property type="match status" value="1"/>
</dbReference>
<dbReference type="CDD" id="cd06582">
    <property type="entry name" value="TM_PBP1_LivH_like"/>
    <property type="match status" value="1"/>
</dbReference>
<name>A0A5M6IE95_9PROT</name>
<dbReference type="GO" id="GO:0005886">
    <property type="term" value="C:plasma membrane"/>
    <property type="evidence" value="ECO:0007669"/>
    <property type="project" value="UniProtKB-SubCell"/>
</dbReference>
<dbReference type="Proteomes" id="UP000324065">
    <property type="component" value="Unassembled WGS sequence"/>
</dbReference>
<dbReference type="InterPro" id="IPR052157">
    <property type="entry name" value="BCAA_transport_permease"/>
</dbReference>
<keyword evidence="6 9" id="KW-1133">Transmembrane helix</keyword>
<evidence type="ECO:0000256" key="4">
    <source>
        <dbReference type="ARBA" id="ARBA00022692"/>
    </source>
</evidence>
<evidence type="ECO:0000313" key="10">
    <source>
        <dbReference type="EMBL" id="KAA5606590.1"/>
    </source>
</evidence>
<dbReference type="InterPro" id="IPR001851">
    <property type="entry name" value="ABC_transp_permease"/>
</dbReference>
<evidence type="ECO:0000256" key="3">
    <source>
        <dbReference type="ARBA" id="ARBA00022475"/>
    </source>
</evidence>
<feature type="transmembrane region" description="Helical" evidence="9">
    <location>
        <begin position="145"/>
        <end position="167"/>
    </location>
</feature>
<organism evidence="10 11">
    <name type="scientific">Roseospira marina</name>
    <dbReference type="NCBI Taxonomy" id="140057"/>
    <lineage>
        <taxon>Bacteria</taxon>
        <taxon>Pseudomonadati</taxon>
        <taxon>Pseudomonadota</taxon>
        <taxon>Alphaproteobacteria</taxon>
        <taxon>Rhodospirillales</taxon>
        <taxon>Rhodospirillaceae</taxon>
        <taxon>Roseospira</taxon>
    </lineage>
</organism>
<dbReference type="EMBL" id="VWPJ01000003">
    <property type="protein sequence ID" value="KAA5606590.1"/>
    <property type="molecule type" value="Genomic_DNA"/>
</dbReference>
<evidence type="ECO:0000313" key="11">
    <source>
        <dbReference type="Proteomes" id="UP000324065"/>
    </source>
</evidence>
<feature type="transmembrane region" description="Helical" evidence="9">
    <location>
        <begin position="39"/>
        <end position="58"/>
    </location>
</feature>
<comment type="caution">
    <text evidence="10">The sequence shown here is derived from an EMBL/GenBank/DDBJ whole genome shotgun (WGS) entry which is preliminary data.</text>
</comment>
<comment type="subcellular location">
    <subcellularLocation>
        <location evidence="1">Cell membrane</location>
        <topology evidence="1">Multi-pass membrane protein</topology>
    </subcellularLocation>
</comment>
<sequence length="294" mass="30082">MPPVLVELLQFLFSGLASGAIYALVALGFALIYNASHIINFAQGEFVMLGGMVTWVLLSQGIDLPLAILGAVAVTMVAGLALEKLAIERARDANVVTLIIITVGAGIFLRGLTSVTLGKDLHALPAFSGNAPIDIAGATLMPQSLWILGVTAAIVVALHVFFHYTVVGKAILAASHNPLAARLVGINVNVVLLLSFGLSALLGAVAGILIAPITATHFEVGIMLGLKGFAAAILGGLGSGPGAIVGGLLLGVIESLGAGYISSDYKDAIAFVVILGVLFLMPRGLFGKRGTERV</sequence>
<keyword evidence="4 9" id="KW-0812">Transmembrane</keyword>
<keyword evidence="2" id="KW-0813">Transport</keyword>
<dbReference type="GO" id="GO:0006865">
    <property type="term" value="P:amino acid transport"/>
    <property type="evidence" value="ECO:0007669"/>
    <property type="project" value="UniProtKB-KW"/>
</dbReference>
<evidence type="ECO:0000256" key="6">
    <source>
        <dbReference type="ARBA" id="ARBA00022989"/>
    </source>
</evidence>
<feature type="transmembrane region" description="Helical" evidence="9">
    <location>
        <begin position="12"/>
        <end position="32"/>
    </location>
</feature>
<comment type="similarity">
    <text evidence="8">Belongs to the binding-protein-dependent transport system permease family. LivHM subfamily.</text>
</comment>
<dbReference type="Pfam" id="PF02653">
    <property type="entry name" value="BPD_transp_2"/>
    <property type="match status" value="1"/>
</dbReference>
<evidence type="ECO:0000256" key="8">
    <source>
        <dbReference type="ARBA" id="ARBA00037998"/>
    </source>
</evidence>